<accession>A0A482WG98</accession>
<reference evidence="2 3" key="1">
    <citation type="journal article" date="2017" name="Gigascience">
        <title>Genome sequence of the small brown planthopper, Laodelphax striatellus.</title>
        <authorList>
            <person name="Zhu J."/>
            <person name="Jiang F."/>
            <person name="Wang X."/>
            <person name="Yang P."/>
            <person name="Bao Y."/>
            <person name="Zhao W."/>
            <person name="Wang W."/>
            <person name="Lu H."/>
            <person name="Wang Q."/>
            <person name="Cui N."/>
            <person name="Li J."/>
            <person name="Chen X."/>
            <person name="Luo L."/>
            <person name="Yu J."/>
            <person name="Kang L."/>
            <person name="Cui F."/>
        </authorList>
    </citation>
    <scope>NUCLEOTIDE SEQUENCE [LARGE SCALE GENOMIC DNA]</scope>
    <source>
        <strain evidence="2">Lst14</strain>
    </source>
</reference>
<organism evidence="2 3">
    <name type="scientific">Laodelphax striatellus</name>
    <name type="common">Small brown planthopper</name>
    <name type="synonym">Delphax striatella</name>
    <dbReference type="NCBI Taxonomy" id="195883"/>
    <lineage>
        <taxon>Eukaryota</taxon>
        <taxon>Metazoa</taxon>
        <taxon>Ecdysozoa</taxon>
        <taxon>Arthropoda</taxon>
        <taxon>Hexapoda</taxon>
        <taxon>Insecta</taxon>
        <taxon>Pterygota</taxon>
        <taxon>Neoptera</taxon>
        <taxon>Paraneoptera</taxon>
        <taxon>Hemiptera</taxon>
        <taxon>Auchenorrhyncha</taxon>
        <taxon>Fulgoroidea</taxon>
        <taxon>Delphacidae</taxon>
        <taxon>Criomorphinae</taxon>
        <taxon>Laodelphax</taxon>
    </lineage>
</organism>
<name>A0A482WG98_LAOST</name>
<keyword evidence="3" id="KW-1185">Reference proteome</keyword>
<feature type="compositionally biased region" description="Gly residues" evidence="1">
    <location>
        <begin position="118"/>
        <end position="130"/>
    </location>
</feature>
<gene>
    <name evidence="2" type="ORF">LSTR_LSTR017405</name>
</gene>
<feature type="region of interest" description="Disordered" evidence="1">
    <location>
        <begin position="96"/>
        <end position="132"/>
    </location>
</feature>
<dbReference type="Proteomes" id="UP000291343">
    <property type="component" value="Unassembled WGS sequence"/>
</dbReference>
<sequence length="153" mass="16713">MLENKMLFYCNRIVGVGRWFGVGGDPRFGERLHGTLEVHAGRWRPRHVRWCVSVQRDFDFNWLVAARLGSALYCAAFRPDSHCLHCQPAHAFDPLGETHSPSIPSHPPPTQVASKAHAGGGSAHSHGGGSPTALLFINPKRSSWGRGARVSLG</sequence>
<dbReference type="InParanoid" id="A0A482WG98"/>
<dbReference type="AlphaFoldDB" id="A0A482WG98"/>
<dbReference type="EMBL" id="QKKF02036732">
    <property type="protein sequence ID" value="RZF32517.1"/>
    <property type="molecule type" value="Genomic_DNA"/>
</dbReference>
<protein>
    <submittedName>
        <fullName evidence="2">Uncharacterized protein</fullName>
    </submittedName>
</protein>
<comment type="caution">
    <text evidence="2">The sequence shown here is derived from an EMBL/GenBank/DDBJ whole genome shotgun (WGS) entry which is preliminary data.</text>
</comment>
<evidence type="ECO:0000313" key="2">
    <source>
        <dbReference type="EMBL" id="RZF32517.1"/>
    </source>
</evidence>
<proteinExistence type="predicted"/>
<evidence type="ECO:0000256" key="1">
    <source>
        <dbReference type="SAM" id="MobiDB-lite"/>
    </source>
</evidence>
<evidence type="ECO:0000313" key="3">
    <source>
        <dbReference type="Proteomes" id="UP000291343"/>
    </source>
</evidence>